<dbReference type="AlphaFoldDB" id="A0A9P6SVW5"/>
<dbReference type="Pfam" id="PF01841">
    <property type="entry name" value="Transglut_core"/>
    <property type="match status" value="1"/>
</dbReference>
<dbReference type="Gene3D" id="3.10.620.30">
    <property type="match status" value="1"/>
</dbReference>
<dbReference type="InterPro" id="IPR038765">
    <property type="entry name" value="Papain-like_cys_pep_sf"/>
</dbReference>
<evidence type="ECO:0000259" key="1">
    <source>
        <dbReference type="SMART" id="SM00460"/>
    </source>
</evidence>
<feature type="domain" description="Transglutaminase-like" evidence="1">
    <location>
        <begin position="92"/>
        <end position="156"/>
    </location>
</feature>
<proteinExistence type="predicted"/>
<reference evidence="2" key="1">
    <citation type="journal article" date="2020" name="Fungal Divers.">
        <title>Resolving the Mortierellaceae phylogeny through synthesis of multi-gene phylogenetics and phylogenomics.</title>
        <authorList>
            <person name="Vandepol N."/>
            <person name="Liber J."/>
            <person name="Desiro A."/>
            <person name="Na H."/>
            <person name="Kennedy M."/>
            <person name="Barry K."/>
            <person name="Grigoriev I.V."/>
            <person name="Miller A.N."/>
            <person name="O'Donnell K."/>
            <person name="Stajich J.E."/>
            <person name="Bonito G."/>
        </authorList>
    </citation>
    <scope>NUCLEOTIDE SEQUENCE</scope>
    <source>
        <strain evidence="2">NRRL 2769</strain>
    </source>
</reference>
<gene>
    <name evidence="2" type="ORF">BGZ80_005060</name>
</gene>
<comment type="caution">
    <text evidence="2">The sequence shown here is derived from an EMBL/GenBank/DDBJ whole genome shotgun (WGS) entry which is preliminary data.</text>
</comment>
<dbReference type="EMBL" id="JAAAID010002516">
    <property type="protein sequence ID" value="KAG0007014.1"/>
    <property type="molecule type" value="Genomic_DNA"/>
</dbReference>
<evidence type="ECO:0000313" key="3">
    <source>
        <dbReference type="Proteomes" id="UP000703661"/>
    </source>
</evidence>
<protein>
    <recommendedName>
        <fullName evidence="1">Transglutaminase-like domain-containing protein</fullName>
    </recommendedName>
</protein>
<dbReference type="SMART" id="SM00460">
    <property type="entry name" value="TGc"/>
    <property type="match status" value="1"/>
</dbReference>
<keyword evidence="3" id="KW-1185">Reference proteome</keyword>
<accession>A0A9P6SVW5</accession>
<dbReference type="InterPro" id="IPR002931">
    <property type="entry name" value="Transglutaminase-like"/>
</dbReference>
<organism evidence="2 3">
    <name type="scientific">Entomortierella chlamydospora</name>
    <dbReference type="NCBI Taxonomy" id="101097"/>
    <lineage>
        <taxon>Eukaryota</taxon>
        <taxon>Fungi</taxon>
        <taxon>Fungi incertae sedis</taxon>
        <taxon>Mucoromycota</taxon>
        <taxon>Mortierellomycotina</taxon>
        <taxon>Mortierellomycetes</taxon>
        <taxon>Mortierellales</taxon>
        <taxon>Mortierellaceae</taxon>
        <taxon>Entomortierella</taxon>
    </lineage>
</organism>
<dbReference type="SUPFAM" id="SSF54001">
    <property type="entry name" value="Cysteine proteinases"/>
    <property type="match status" value="1"/>
</dbReference>
<name>A0A9P6SVW5_9FUNG</name>
<evidence type="ECO:0000313" key="2">
    <source>
        <dbReference type="EMBL" id="KAG0007014.1"/>
    </source>
</evidence>
<dbReference type="Proteomes" id="UP000703661">
    <property type="component" value="Unassembled WGS sequence"/>
</dbReference>
<sequence>MTVPSEDLSFYTTQSFVTDPGHHTALLADLPADVPVLMRTARNLIIHYRAENPLKHGIPKERLREIDTRHVEAMLTRLIELKDGPITTPRALTERLVACCRDFTLLFVSMARAKGIPARARVGYAKYFAPGLYLNHEVAEVWDTKEQRWYLVDPELDDDYKSPDGVRINPLDVPRDEFLVSGEAWKLCRAGTLDPEKFMVGPDVDIEETRGWLQIKCDLIHDLVALLKIEMILWDDWDNVSYEDHKRLDNIAELTVVPDVNTLKKLYEDDKDLQVPEVVNSFDPLGGPPRKVSWLNRG</sequence>